<dbReference type="Gene3D" id="3.40.50.300">
    <property type="entry name" value="P-loop containing nucleotide triphosphate hydrolases"/>
    <property type="match status" value="1"/>
</dbReference>
<evidence type="ECO:0000256" key="1">
    <source>
        <dbReference type="SAM" id="MobiDB-lite"/>
    </source>
</evidence>
<organism evidence="2 3">
    <name type="scientific">Nakamurella flava</name>
    <dbReference type="NCBI Taxonomy" id="2576308"/>
    <lineage>
        <taxon>Bacteria</taxon>
        <taxon>Bacillati</taxon>
        <taxon>Actinomycetota</taxon>
        <taxon>Actinomycetes</taxon>
        <taxon>Nakamurellales</taxon>
        <taxon>Nakamurellaceae</taxon>
        <taxon>Nakamurella</taxon>
    </lineage>
</organism>
<dbReference type="AlphaFoldDB" id="A0A4U6QL68"/>
<accession>A0A4U6QL68</accession>
<proteinExistence type="predicted"/>
<reference evidence="2 3" key="1">
    <citation type="submission" date="2019-05" db="EMBL/GenBank/DDBJ databases">
        <title>Nakamurella sp. N5BH11, whole genome shotgun sequence.</title>
        <authorList>
            <person name="Tuo L."/>
        </authorList>
    </citation>
    <scope>NUCLEOTIDE SEQUENCE [LARGE SCALE GENOMIC DNA]</scope>
    <source>
        <strain evidence="2 3">N5BH11</strain>
    </source>
</reference>
<protein>
    <submittedName>
        <fullName evidence="2">ATP-binding protein</fullName>
    </submittedName>
</protein>
<keyword evidence="2" id="KW-0547">Nucleotide-binding</keyword>
<keyword evidence="2" id="KW-0067">ATP-binding</keyword>
<evidence type="ECO:0000313" key="3">
    <source>
        <dbReference type="Proteomes" id="UP000306985"/>
    </source>
</evidence>
<feature type="region of interest" description="Disordered" evidence="1">
    <location>
        <begin position="25"/>
        <end position="54"/>
    </location>
</feature>
<gene>
    <name evidence="2" type="ORF">FDO65_06265</name>
</gene>
<dbReference type="SUPFAM" id="SSF52540">
    <property type="entry name" value="P-loop containing nucleoside triphosphate hydrolases"/>
    <property type="match status" value="1"/>
</dbReference>
<sequence>MGGRGDARHAAADHRCRRRRCVHVKPPRSGGVRASNPPATVLHHGPDGKLSRRPGVPGRVAGIRPDAPHDGPMPPVLVLINGLPASGKSTLGRQWCARHASQLPLCLDIDVIRSMVAGWREASFEAGSAARDIALAAIATHLGSGRDVVVPQFLGRPDFVERLRGVADAVGAGFVEVVLTIDPALAAQRFTARARDAGADEPWGRLTGDMTDTAARFDAVVARRPGVVRIAANARQLDELEQAVDRSRPS</sequence>
<comment type="caution">
    <text evidence="2">The sequence shown here is derived from an EMBL/GenBank/DDBJ whole genome shotgun (WGS) entry which is preliminary data.</text>
</comment>
<dbReference type="OrthoDB" id="7837405at2"/>
<evidence type="ECO:0000313" key="2">
    <source>
        <dbReference type="EMBL" id="TKV61223.1"/>
    </source>
</evidence>
<keyword evidence="3" id="KW-1185">Reference proteome</keyword>
<dbReference type="Proteomes" id="UP000306985">
    <property type="component" value="Unassembled WGS sequence"/>
</dbReference>
<dbReference type="Pfam" id="PF13671">
    <property type="entry name" value="AAA_33"/>
    <property type="match status" value="1"/>
</dbReference>
<dbReference type="GO" id="GO:0005524">
    <property type="term" value="F:ATP binding"/>
    <property type="evidence" value="ECO:0007669"/>
    <property type="project" value="UniProtKB-KW"/>
</dbReference>
<dbReference type="InterPro" id="IPR027417">
    <property type="entry name" value="P-loop_NTPase"/>
</dbReference>
<name>A0A4U6QL68_9ACTN</name>
<dbReference type="EMBL" id="SZZH01000001">
    <property type="protein sequence ID" value="TKV61223.1"/>
    <property type="molecule type" value="Genomic_DNA"/>
</dbReference>